<keyword evidence="2" id="KW-1185">Reference proteome</keyword>
<accession>D3AX09</accession>
<dbReference type="SUPFAM" id="SSF48452">
    <property type="entry name" value="TPR-like"/>
    <property type="match status" value="1"/>
</dbReference>
<dbReference type="RefSeq" id="XP_020438935.1">
    <property type="nucleotide sequence ID" value="XM_020571661.1"/>
</dbReference>
<comment type="caution">
    <text evidence="1">The sequence shown here is derived from an EMBL/GenBank/DDBJ whole genome shotgun (WGS) entry which is preliminary data.</text>
</comment>
<protein>
    <submittedName>
        <fullName evidence="1">Uncharacterized protein</fullName>
    </submittedName>
</protein>
<reference evidence="1 2" key="1">
    <citation type="journal article" date="2011" name="Genome Res.">
        <title>Phylogeny-wide analysis of social amoeba genomes highlights ancient origins for complex intercellular communication.</title>
        <authorList>
            <person name="Heidel A.J."/>
            <person name="Lawal H.M."/>
            <person name="Felder M."/>
            <person name="Schilde C."/>
            <person name="Helps N.R."/>
            <person name="Tunggal B."/>
            <person name="Rivero F."/>
            <person name="John U."/>
            <person name="Schleicher M."/>
            <person name="Eichinger L."/>
            <person name="Platzer M."/>
            <person name="Noegel A.A."/>
            <person name="Schaap P."/>
            <person name="Gloeckner G."/>
        </authorList>
    </citation>
    <scope>NUCLEOTIDE SEQUENCE [LARGE SCALE GENOMIC DNA]</scope>
    <source>
        <strain evidence="2">ATCC 26659 / Pp 5 / PN500</strain>
    </source>
</reference>
<organism evidence="1 2">
    <name type="scientific">Heterostelium pallidum (strain ATCC 26659 / Pp 5 / PN500)</name>
    <name type="common">Cellular slime mold</name>
    <name type="synonym">Polysphondylium pallidum</name>
    <dbReference type="NCBI Taxonomy" id="670386"/>
    <lineage>
        <taxon>Eukaryota</taxon>
        <taxon>Amoebozoa</taxon>
        <taxon>Evosea</taxon>
        <taxon>Eumycetozoa</taxon>
        <taxon>Dictyostelia</taxon>
        <taxon>Acytosteliales</taxon>
        <taxon>Acytosteliaceae</taxon>
        <taxon>Heterostelium</taxon>
    </lineage>
</organism>
<evidence type="ECO:0000313" key="1">
    <source>
        <dbReference type="EMBL" id="EFA86832.1"/>
    </source>
</evidence>
<dbReference type="EMBL" id="ADBJ01000002">
    <property type="protein sequence ID" value="EFA86832.1"/>
    <property type="molecule type" value="Genomic_DNA"/>
</dbReference>
<dbReference type="SUPFAM" id="SSF81901">
    <property type="entry name" value="HCP-like"/>
    <property type="match status" value="1"/>
</dbReference>
<sequence length="858" mass="98786">MNRFITSIIQRSTIQNSCKLKQPCIYNYNFIKYSSSSSSTLLLAKNQQKQFSLSTLSFSSVGGGIRNFSSGGVSTETPQKTDEEINEEGRKMIADIEKLTLMGQYDDALALCDRLIKTNSFFTVNGYLIKSRLLLDYFKNPELALEQVGIANSLVQYYNPSNQRQLRYNIKTGALQVYYAMKKYQEALSVILEIIDQHSESVDADLLRSAYHFASIVKNYQQGHNVMTMLENRFPQQWKPTDSIYIGLAELGIGNLDKAAVRINVGLEQTKSEIGNDVATYMAYRGGMLAKGRYLLPNDHKERLEVFKILFAQEEDCLSAYMICECLIQLDNLQESDKFADIALKHWNDHTMSDMSQFYKDTVILNIYIVKLKAIIANKGKKELIDKLAVDAQAIFDRYRGGDRELEDKIDVFCMNFYFIYIHYVVKELPHDNSVWNDFMSSLSTAEKSLFYENVKLNQSESDVKATVTRISRNSKEIQAIITRYNSKVFKIINFTPYHHAHQPFEKIGWEFHKYPTSIEMLELKLLEDQIFDRSTFDNAMEQTDKLIQSNGKSVHLAMKAYLMSKELDNVDQIWNQIDKALKADKYDNEQERILVQIIKGMMYMSTYSFDEGLELAKTLLEKHPNSPQVKMFYVRALVLNGDATKIPAAIEFLKTIVKTEKYTNPILVINSLNRLGFIQLYLGNGKEAMEYFTSIYESGLALPQSKAGSNYFTRRGIFDSMVEIIISDYNQILKLRPDFIEVIYSRALANIAIGNRRWSLIDLQKIEDLFQEKPELLEYEGNQGIASTLENLKAILMKEPSVISLEMRNILERGYTVLSSQAVLDILEDPKKSEYYRVLLHQLENNKLLEEEMALEK</sequence>
<proteinExistence type="predicted"/>
<dbReference type="InterPro" id="IPR011990">
    <property type="entry name" value="TPR-like_helical_dom_sf"/>
</dbReference>
<dbReference type="InParanoid" id="D3AX09"/>
<evidence type="ECO:0000313" key="2">
    <source>
        <dbReference type="Proteomes" id="UP000001396"/>
    </source>
</evidence>
<name>D3AX09_HETP5</name>
<dbReference type="AlphaFoldDB" id="D3AX09"/>
<dbReference type="Proteomes" id="UP000001396">
    <property type="component" value="Unassembled WGS sequence"/>
</dbReference>
<gene>
    <name evidence="1" type="ORF">PPL_00637</name>
</gene>
<dbReference type="GeneID" id="31356169"/>
<dbReference type="Gene3D" id="1.25.40.10">
    <property type="entry name" value="Tetratricopeptide repeat domain"/>
    <property type="match status" value="2"/>
</dbReference>